<keyword evidence="2" id="KW-0677">Repeat</keyword>
<evidence type="ECO:0000256" key="1">
    <source>
        <dbReference type="ARBA" id="ARBA00022723"/>
    </source>
</evidence>
<dbReference type="EMBL" id="KY314179">
    <property type="protein sequence ID" value="AQS22613.1"/>
    <property type="molecule type" value="mRNA"/>
</dbReference>
<keyword evidence="3" id="KW-0106">Calcium</keyword>
<evidence type="ECO:0000313" key="5">
    <source>
        <dbReference type="EMBL" id="AQS22613.1"/>
    </source>
</evidence>
<sequence>MGAEQSVPFDSSEMRRLRKRFQKLDVDGSKSISTKEFLNLPEVRKNPLSSRIFKVLDQDDNGEVNFSEFIQGLSHFSTKGSMDEKLKFAFRIYDMDNDGLISNGELFMVMKMMVRNNLKDEQLQQAVDRTILYHDKDGDGKINFEEFCDAAGNAFKINASEFNF</sequence>
<evidence type="ECO:0000256" key="2">
    <source>
        <dbReference type="ARBA" id="ARBA00022737"/>
    </source>
</evidence>
<reference evidence="5" key="1">
    <citation type="journal article" date="2017" name="Aquat. Toxicol.">
        <title>Spliced leader-based analyses reveal the effects of polycyclic aromatic hydrocarbons on gene expression in the copepod Pseudodiaptomus poplesia.</title>
        <authorList>
            <person name="Zhuang Y."/>
            <person name="Yang F."/>
            <person name="Xu D."/>
            <person name="Chen H."/>
            <person name="Zhang H."/>
            <person name="Liu G."/>
        </authorList>
    </citation>
    <scope>NUCLEOTIDE SEQUENCE</scope>
</reference>
<dbReference type="InterPro" id="IPR011992">
    <property type="entry name" value="EF-hand-dom_pair"/>
</dbReference>
<evidence type="ECO:0000256" key="3">
    <source>
        <dbReference type="ARBA" id="ARBA00022837"/>
    </source>
</evidence>
<dbReference type="PROSITE" id="PS00018">
    <property type="entry name" value="EF_HAND_1"/>
    <property type="match status" value="3"/>
</dbReference>
<evidence type="ECO:0000259" key="4">
    <source>
        <dbReference type="PROSITE" id="PS50222"/>
    </source>
</evidence>
<feature type="domain" description="EF-hand" evidence="4">
    <location>
        <begin position="81"/>
        <end position="116"/>
    </location>
</feature>
<dbReference type="CDD" id="cd00051">
    <property type="entry name" value="EFh"/>
    <property type="match status" value="1"/>
</dbReference>
<feature type="domain" description="EF-hand" evidence="4">
    <location>
        <begin position="122"/>
        <end position="157"/>
    </location>
</feature>
<dbReference type="GO" id="GO:0005509">
    <property type="term" value="F:calcium ion binding"/>
    <property type="evidence" value="ECO:0007669"/>
    <property type="project" value="InterPro"/>
</dbReference>
<keyword evidence="1" id="KW-0479">Metal-binding</keyword>
<dbReference type="InterPro" id="IPR002048">
    <property type="entry name" value="EF_hand_dom"/>
</dbReference>
<organism evidence="5">
    <name type="scientific">Pseudodiaptomus poplesia</name>
    <dbReference type="NCBI Taxonomy" id="213370"/>
    <lineage>
        <taxon>Eukaryota</taxon>
        <taxon>Metazoa</taxon>
        <taxon>Ecdysozoa</taxon>
        <taxon>Arthropoda</taxon>
        <taxon>Crustacea</taxon>
        <taxon>Multicrustacea</taxon>
        <taxon>Hexanauplia</taxon>
        <taxon>Copepoda</taxon>
        <taxon>Calanoida</taxon>
        <taxon>Pseudodiaptomidae</taxon>
        <taxon>Pseudodiaptomus</taxon>
    </lineage>
</organism>
<dbReference type="SMART" id="SM00054">
    <property type="entry name" value="EFh"/>
    <property type="match status" value="4"/>
</dbReference>
<dbReference type="FunFam" id="1.10.238.10:FF:000001">
    <property type="entry name" value="Calmodulin 1"/>
    <property type="match status" value="1"/>
</dbReference>
<protein>
    <submittedName>
        <fullName evidence="5">Calcineurin subunit b type 2</fullName>
    </submittedName>
</protein>
<accession>A0A1S6GL79</accession>
<dbReference type="AlphaFoldDB" id="A0A1S6GL79"/>
<proteinExistence type="evidence at transcript level"/>
<feature type="domain" description="EF-hand" evidence="4">
    <location>
        <begin position="44"/>
        <end position="79"/>
    </location>
</feature>
<dbReference type="Pfam" id="PF13499">
    <property type="entry name" value="EF-hand_7"/>
    <property type="match status" value="2"/>
</dbReference>
<dbReference type="InterPro" id="IPR018247">
    <property type="entry name" value="EF_Hand_1_Ca_BS"/>
</dbReference>
<dbReference type="PANTHER" id="PTHR45942">
    <property type="entry name" value="PROTEIN PHOSPATASE 3 REGULATORY SUBUNIT B ALPHA ISOFORM TYPE 1"/>
    <property type="match status" value="1"/>
</dbReference>
<dbReference type="Gene3D" id="1.10.238.10">
    <property type="entry name" value="EF-hand"/>
    <property type="match status" value="1"/>
</dbReference>
<dbReference type="PROSITE" id="PS50222">
    <property type="entry name" value="EF_HAND_2"/>
    <property type="match status" value="3"/>
</dbReference>
<dbReference type="SUPFAM" id="SSF47473">
    <property type="entry name" value="EF-hand"/>
    <property type="match status" value="1"/>
</dbReference>
<name>A0A1S6GL79_9MAXI</name>